<comment type="similarity">
    <text evidence="1">Belongs to the peptidase S33 family.</text>
</comment>
<protein>
    <submittedName>
        <fullName evidence="5">Unannotated protein</fullName>
    </submittedName>
</protein>
<dbReference type="GO" id="GO:0004301">
    <property type="term" value="F:epoxide hydrolase activity"/>
    <property type="evidence" value="ECO:0007669"/>
    <property type="project" value="TreeGrafter"/>
</dbReference>
<dbReference type="Pfam" id="PF06441">
    <property type="entry name" value="EHN"/>
    <property type="match status" value="1"/>
</dbReference>
<keyword evidence="3" id="KW-0378">Hydrolase</keyword>
<dbReference type="PANTHER" id="PTHR21661:SF35">
    <property type="entry name" value="EPOXIDE HYDROLASE"/>
    <property type="match status" value="1"/>
</dbReference>
<sequence>MTPQPFTISIPDSVLDDLNRRLDNVRWPDQAPGEPWSLGIPVTEVEAAVTYWRNNYDWRSREAAMNVWPHFLTEAAGEQVHFIHVRSAEPDATPMVLTHGWPGSFVEFLDVIGPLTDPVAHGGKAEDAFHVVVPSMPGYGFSGPTRQPEFHVNRIADAIAELMEQLGYDKYIAQGGDWGAIVTRRLGEAYGDRLLGIHVNMLFAFPDADDPDPMAGVTDADNVRLGAAGARIADGTGYMAIQGTRPQTLAYGLTDSPTGLAAWILEKFNAWSDLDPDSSGVDSIEATYGWDRLLDNLMVYWVTNTVGSAARLYAESARAGNGAAQGWAGRVDVPTGHAVYPLELLQTPRSWGEKKYNLVYWSEQARGGHFAAFERPALFVDDLRAYKKALDGLPG</sequence>
<dbReference type="InterPro" id="IPR029058">
    <property type="entry name" value="AB_hydrolase_fold"/>
</dbReference>
<dbReference type="PANTHER" id="PTHR21661">
    <property type="entry name" value="EPOXIDE HYDROLASE 1-RELATED"/>
    <property type="match status" value="1"/>
</dbReference>
<keyword evidence="2" id="KW-0058">Aromatic hydrocarbons catabolism</keyword>
<reference evidence="5" key="1">
    <citation type="submission" date="2020-05" db="EMBL/GenBank/DDBJ databases">
        <authorList>
            <person name="Chiriac C."/>
            <person name="Salcher M."/>
            <person name="Ghai R."/>
            <person name="Kavagutti S V."/>
        </authorList>
    </citation>
    <scope>NUCLEOTIDE SEQUENCE</scope>
</reference>
<accession>A0A6J6IAM5</accession>
<dbReference type="Gene3D" id="3.40.50.1820">
    <property type="entry name" value="alpha/beta hydrolase"/>
    <property type="match status" value="1"/>
</dbReference>
<evidence type="ECO:0000256" key="3">
    <source>
        <dbReference type="ARBA" id="ARBA00022801"/>
    </source>
</evidence>
<name>A0A6J6IAM5_9ZZZZ</name>
<dbReference type="AlphaFoldDB" id="A0A6J6IAM5"/>
<proteinExistence type="inferred from homology"/>
<dbReference type="PIRSF" id="PIRSF001112">
    <property type="entry name" value="Epoxide_hydrolase"/>
    <property type="match status" value="1"/>
</dbReference>
<feature type="domain" description="Epoxide hydrolase N-terminal" evidence="4">
    <location>
        <begin position="3"/>
        <end position="108"/>
    </location>
</feature>
<dbReference type="InterPro" id="IPR000639">
    <property type="entry name" value="Epox_hydrolase-like"/>
</dbReference>
<organism evidence="5">
    <name type="scientific">freshwater metagenome</name>
    <dbReference type="NCBI Taxonomy" id="449393"/>
    <lineage>
        <taxon>unclassified sequences</taxon>
        <taxon>metagenomes</taxon>
        <taxon>ecological metagenomes</taxon>
    </lineage>
</organism>
<evidence type="ECO:0000313" key="5">
    <source>
        <dbReference type="EMBL" id="CAB4620885.1"/>
    </source>
</evidence>
<evidence type="ECO:0000256" key="2">
    <source>
        <dbReference type="ARBA" id="ARBA00022797"/>
    </source>
</evidence>
<evidence type="ECO:0000259" key="4">
    <source>
        <dbReference type="Pfam" id="PF06441"/>
    </source>
</evidence>
<dbReference type="InterPro" id="IPR016292">
    <property type="entry name" value="Epoxide_hydrolase"/>
</dbReference>
<dbReference type="PRINTS" id="PR00412">
    <property type="entry name" value="EPOXHYDRLASE"/>
</dbReference>
<gene>
    <name evidence="5" type="ORF">UFOPK1835_01775</name>
</gene>
<dbReference type="EMBL" id="CAEZUP010000100">
    <property type="protein sequence ID" value="CAB4620885.1"/>
    <property type="molecule type" value="Genomic_DNA"/>
</dbReference>
<dbReference type="SUPFAM" id="SSF53474">
    <property type="entry name" value="alpha/beta-Hydrolases"/>
    <property type="match status" value="1"/>
</dbReference>
<dbReference type="GO" id="GO:0097176">
    <property type="term" value="P:epoxide metabolic process"/>
    <property type="evidence" value="ECO:0007669"/>
    <property type="project" value="TreeGrafter"/>
</dbReference>
<evidence type="ECO:0000256" key="1">
    <source>
        <dbReference type="ARBA" id="ARBA00010088"/>
    </source>
</evidence>
<dbReference type="InterPro" id="IPR010497">
    <property type="entry name" value="Epoxide_hydro_N"/>
</dbReference>